<proteinExistence type="predicted"/>
<dbReference type="AlphaFoldDB" id="A0A381FJC6"/>
<sequence length="155" mass="18336">MEKTLAISDYIIFRIKAEGTGFLNFLKLQKLLYYTQAWFLAFNGEKLFDSDFQAWIHGPVSRVLFNAYKDEKSMYSEMELADIKNEDYQALSDQIKLHVDQILESYAVFTSTELEKMTHNEEPWIDARKGFTPYERCEKIISNDLIRDYYAARLK</sequence>
<dbReference type="InterPro" id="IPR025272">
    <property type="entry name" value="SocA_Panacea"/>
</dbReference>
<gene>
    <name evidence="2" type="ORF">NCTC13532_02181</name>
</gene>
<evidence type="ECO:0000313" key="2">
    <source>
        <dbReference type="EMBL" id="SUX46627.1"/>
    </source>
</evidence>
<organism evidence="2 3">
    <name type="scientific">Chryseobacterium indoltheticum</name>
    <dbReference type="NCBI Taxonomy" id="254"/>
    <lineage>
        <taxon>Bacteria</taxon>
        <taxon>Pseudomonadati</taxon>
        <taxon>Bacteroidota</taxon>
        <taxon>Flavobacteriia</taxon>
        <taxon>Flavobacteriales</taxon>
        <taxon>Weeksellaceae</taxon>
        <taxon>Chryseobacterium group</taxon>
        <taxon>Chryseobacterium</taxon>
    </lineage>
</organism>
<feature type="domain" description="Antitoxin SocA-like Panacea" evidence="1">
    <location>
        <begin position="28"/>
        <end position="124"/>
    </location>
</feature>
<dbReference type="RefSeq" id="WP_115620301.1">
    <property type="nucleotide sequence ID" value="NZ_UFVR01000004.1"/>
</dbReference>
<name>A0A381FJC6_9FLAO</name>
<dbReference type="Pfam" id="PF13274">
    <property type="entry name" value="SocA_Panacea"/>
    <property type="match status" value="1"/>
</dbReference>
<accession>A0A381FJC6</accession>
<dbReference type="EMBL" id="UFVR01000004">
    <property type="protein sequence ID" value="SUX46627.1"/>
    <property type="molecule type" value="Genomic_DNA"/>
</dbReference>
<protein>
    <submittedName>
        <fullName evidence="2">Uncharacterized phage-associated protein</fullName>
    </submittedName>
</protein>
<reference evidence="2 3" key="1">
    <citation type="submission" date="2018-06" db="EMBL/GenBank/DDBJ databases">
        <authorList>
            <consortium name="Pathogen Informatics"/>
            <person name="Doyle S."/>
        </authorList>
    </citation>
    <scope>NUCLEOTIDE SEQUENCE [LARGE SCALE GENOMIC DNA]</scope>
    <source>
        <strain evidence="2 3">NCTC13532</strain>
    </source>
</reference>
<evidence type="ECO:0000259" key="1">
    <source>
        <dbReference type="Pfam" id="PF13274"/>
    </source>
</evidence>
<dbReference type="Proteomes" id="UP000254282">
    <property type="component" value="Unassembled WGS sequence"/>
</dbReference>
<evidence type="ECO:0000313" key="3">
    <source>
        <dbReference type="Proteomes" id="UP000254282"/>
    </source>
</evidence>